<dbReference type="FunFam" id="3.40.50.300:FF:000225">
    <property type="entry name" value="Thymidylate kinase"/>
    <property type="match status" value="1"/>
</dbReference>
<reference evidence="15" key="1">
    <citation type="journal article" date="2023" name="Arch. Microbiol.">
        <title>Desulfoferula mesophilus gen. nov. sp. nov., a mesophilic sulfate-reducing bacterium isolated from a brackish lake sediment.</title>
        <authorList>
            <person name="Watanabe T."/>
            <person name="Yabe T."/>
            <person name="Tsuji J.M."/>
            <person name="Fukui M."/>
        </authorList>
    </citation>
    <scope>NUCLEOTIDE SEQUENCE [LARGE SCALE GENOMIC DNA]</scope>
    <source>
        <strain evidence="15">12FAK</strain>
    </source>
</reference>
<evidence type="ECO:0000256" key="4">
    <source>
        <dbReference type="ARBA" id="ARBA00022679"/>
    </source>
</evidence>
<dbReference type="GO" id="GO:0006235">
    <property type="term" value="P:dTTP biosynthetic process"/>
    <property type="evidence" value="ECO:0007669"/>
    <property type="project" value="UniProtKB-UniRule"/>
</dbReference>
<keyword evidence="15" id="KW-1185">Reference proteome</keyword>
<dbReference type="NCBIfam" id="TIGR00041">
    <property type="entry name" value="DTMP_kinase"/>
    <property type="match status" value="1"/>
</dbReference>
<dbReference type="EMBL" id="AP028679">
    <property type="protein sequence ID" value="BEQ17121.1"/>
    <property type="molecule type" value="Genomic_DNA"/>
</dbReference>
<dbReference type="Proteomes" id="UP001366166">
    <property type="component" value="Chromosome"/>
</dbReference>
<evidence type="ECO:0000256" key="12">
    <source>
        <dbReference type="HAMAP-Rule" id="MF_00165"/>
    </source>
</evidence>
<evidence type="ECO:0000256" key="8">
    <source>
        <dbReference type="ARBA" id="ARBA00022840"/>
    </source>
</evidence>
<proteinExistence type="inferred from homology"/>
<dbReference type="PANTHER" id="PTHR10344:SF4">
    <property type="entry name" value="UMP-CMP KINASE 2, MITOCHONDRIAL"/>
    <property type="match status" value="1"/>
</dbReference>
<dbReference type="InterPro" id="IPR027417">
    <property type="entry name" value="P-loop_NTPase"/>
</dbReference>
<dbReference type="RefSeq" id="WP_338603938.1">
    <property type="nucleotide sequence ID" value="NZ_AP028679.1"/>
</dbReference>
<evidence type="ECO:0000256" key="1">
    <source>
        <dbReference type="ARBA" id="ARBA00009776"/>
    </source>
</evidence>
<keyword evidence="8 12" id="KW-0067">ATP-binding</keyword>
<dbReference type="AlphaFoldDB" id="A0AAU9F1L6"/>
<dbReference type="GO" id="GO:0006227">
    <property type="term" value="P:dUDP biosynthetic process"/>
    <property type="evidence" value="ECO:0007669"/>
    <property type="project" value="TreeGrafter"/>
</dbReference>
<keyword evidence="6 12" id="KW-0547">Nucleotide-binding</keyword>
<dbReference type="PROSITE" id="PS01331">
    <property type="entry name" value="THYMIDYLATE_KINASE"/>
    <property type="match status" value="1"/>
</dbReference>
<dbReference type="PANTHER" id="PTHR10344">
    <property type="entry name" value="THYMIDYLATE KINASE"/>
    <property type="match status" value="1"/>
</dbReference>
<evidence type="ECO:0000313" key="15">
    <source>
        <dbReference type="Proteomes" id="UP001366166"/>
    </source>
</evidence>
<dbReference type="CDD" id="cd01672">
    <property type="entry name" value="TMPK"/>
    <property type="match status" value="1"/>
</dbReference>
<evidence type="ECO:0000256" key="11">
    <source>
        <dbReference type="ARBA" id="ARBA00057735"/>
    </source>
</evidence>
<keyword evidence="7 12" id="KW-0418">Kinase</keyword>
<dbReference type="GO" id="GO:0006233">
    <property type="term" value="P:dTDP biosynthetic process"/>
    <property type="evidence" value="ECO:0007669"/>
    <property type="project" value="InterPro"/>
</dbReference>
<keyword evidence="5 12" id="KW-0545">Nucleotide biosynthesis</keyword>
<evidence type="ECO:0000256" key="2">
    <source>
        <dbReference type="ARBA" id="ARBA00012980"/>
    </source>
</evidence>
<evidence type="ECO:0000256" key="9">
    <source>
        <dbReference type="ARBA" id="ARBA00029962"/>
    </source>
</evidence>
<evidence type="ECO:0000256" key="7">
    <source>
        <dbReference type="ARBA" id="ARBA00022777"/>
    </source>
</evidence>
<comment type="similarity">
    <text evidence="1 12">Belongs to the thymidylate kinase family.</text>
</comment>
<protein>
    <recommendedName>
        <fullName evidence="3 12">Thymidylate kinase</fullName>
        <ecNumber evidence="2 12">2.7.4.9</ecNumber>
    </recommendedName>
    <alternativeName>
        <fullName evidence="9 12">dTMP kinase</fullName>
    </alternativeName>
</protein>
<accession>A0AAU9F1L6</accession>
<dbReference type="HAMAP" id="MF_00165">
    <property type="entry name" value="Thymidylate_kinase"/>
    <property type="match status" value="1"/>
</dbReference>
<dbReference type="SUPFAM" id="SSF52540">
    <property type="entry name" value="P-loop containing nucleoside triphosphate hydrolases"/>
    <property type="match status" value="1"/>
</dbReference>
<dbReference type="EC" id="2.7.4.9" evidence="2 12"/>
<evidence type="ECO:0000256" key="6">
    <source>
        <dbReference type="ARBA" id="ARBA00022741"/>
    </source>
</evidence>
<dbReference type="Pfam" id="PF02223">
    <property type="entry name" value="Thymidylate_kin"/>
    <property type="match status" value="1"/>
</dbReference>
<organism evidence="14 15">
    <name type="scientific">Desulfoferula mesophila</name>
    <dbReference type="NCBI Taxonomy" id="3058419"/>
    <lineage>
        <taxon>Bacteria</taxon>
        <taxon>Pseudomonadati</taxon>
        <taxon>Thermodesulfobacteriota</taxon>
        <taxon>Desulfarculia</taxon>
        <taxon>Desulfarculales</taxon>
        <taxon>Desulfarculaceae</taxon>
        <taxon>Desulfoferula</taxon>
    </lineage>
</organism>
<dbReference type="KEGG" id="dmp:FAK_41870"/>
<evidence type="ECO:0000313" key="14">
    <source>
        <dbReference type="EMBL" id="BEQ17121.1"/>
    </source>
</evidence>
<evidence type="ECO:0000256" key="5">
    <source>
        <dbReference type="ARBA" id="ARBA00022727"/>
    </source>
</evidence>
<keyword evidence="4 12" id="KW-0808">Transferase</keyword>
<dbReference type="GO" id="GO:0005829">
    <property type="term" value="C:cytosol"/>
    <property type="evidence" value="ECO:0007669"/>
    <property type="project" value="TreeGrafter"/>
</dbReference>
<sequence>MGPEAIKTRPPFITLEGGEGAGKSTQQHMLVRRARGLGLTVTSTREPGATLLGAAVRELLTAPGKDHPGRRSELFLYLADRAQHVERVIAPALGEGQVVICDRFADSSEVYQGRARGLGADWVRTLNRWACGEVWPDLTILLDLEPGAGLGRVNQRQGRLGLTPDRLENEGLEFHQKVRQGFLDQAAEEPQRIKVVDASQAQEEVAGAVWALAEPLLKEFKRLAA</sequence>
<evidence type="ECO:0000256" key="3">
    <source>
        <dbReference type="ARBA" id="ARBA00017144"/>
    </source>
</evidence>
<dbReference type="GO" id="GO:0005524">
    <property type="term" value="F:ATP binding"/>
    <property type="evidence" value="ECO:0007669"/>
    <property type="project" value="UniProtKB-UniRule"/>
</dbReference>
<feature type="binding site" evidence="12">
    <location>
        <begin position="17"/>
        <end position="24"/>
    </location>
    <ligand>
        <name>ATP</name>
        <dbReference type="ChEBI" id="CHEBI:30616"/>
    </ligand>
</feature>
<comment type="function">
    <text evidence="11 12">Phosphorylation of dTMP to form dTDP in both de novo and salvage pathways of dTTP synthesis.</text>
</comment>
<feature type="domain" description="Thymidylate kinase-like" evidence="13">
    <location>
        <begin position="15"/>
        <end position="206"/>
    </location>
</feature>
<name>A0AAU9F1L6_9BACT</name>
<dbReference type="GO" id="GO:0004798">
    <property type="term" value="F:dTMP kinase activity"/>
    <property type="evidence" value="ECO:0007669"/>
    <property type="project" value="UniProtKB-UniRule"/>
</dbReference>
<comment type="catalytic activity">
    <reaction evidence="10 12">
        <text>dTMP + ATP = dTDP + ADP</text>
        <dbReference type="Rhea" id="RHEA:13517"/>
        <dbReference type="ChEBI" id="CHEBI:30616"/>
        <dbReference type="ChEBI" id="CHEBI:58369"/>
        <dbReference type="ChEBI" id="CHEBI:63528"/>
        <dbReference type="ChEBI" id="CHEBI:456216"/>
        <dbReference type="EC" id="2.7.4.9"/>
    </reaction>
</comment>
<gene>
    <name evidence="12 14" type="primary">tmk</name>
    <name evidence="14" type="ORF">FAK_41870</name>
</gene>
<dbReference type="Gene3D" id="3.40.50.300">
    <property type="entry name" value="P-loop containing nucleotide triphosphate hydrolases"/>
    <property type="match status" value="1"/>
</dbReference>
<evidence type="ECO:0000256" key="10">
    <source>
        <dbReference type="ARBA" id="ARBA00048743"/>
    </source>
</evidence>
<evidence type="ECO:0000259" key="13">
    <source>
        <dbReference type="Pfam" id="PF02223"/>
    </source>
</evidence>
<dbReference type="InterPro" id="IPR018095">
    <property type="entry name" value="Thymidylate_kin_CS"/>
</dbReference>
<dbReference type="InterPro" id="IPR039430">
    <property type="entry name" value="Thymidylate_kin-like_dom"/>
</dbReference>
<dbReference type="InterPro" id="IPR018094">
    <property type="entry name" value="Thymidylate_kinase"/>
</dbReference>